<evidence type="ECO:0000313" key="8">
    <source>
        <dbReference type="Proteomes" id="UP000466442"/>
    </source>
</evidence>
<feature type="region of interest" description="Disordered" evidence="5">
    <location>
        <begin position="1"/>
        <end position="37"/>
    </location>
</feature>
<dbReference type="PANTHER" id="PTHR19282">
    <property type="entry name" value="TETRASPANIN"/>
    <property type="match status" value="1"/>
</dbReference>
<keyword evidence="3 6" id="KW-1133">Transmembrane helix</keyword>
<dbReference type="Pfam" id="PF00335">
    <property type="entry name" value="Tetraspanin"/>
    <property type="match status" value="1"/>
</dbReference>
<evidence type="ECO:0000256" key="1">
    <source>
        <dbReference type="ARBA" id="ARBA00004141"/>
    </source>
</evidence>
<dbReference type="PRINTS" id="PR00259">
    <property type="entry name" value="TMFOUR"/>
</dbReference>
<dbReference type="GO" id="GO:0005886">
    <property type="term" value="C:plasma membrane"/>
    <property type="evidence" value="ECO:0007669"/>
    <property type="project" value="TreeGrafter"/>
</dbReference>
<dbReference type="AlphaFoldDB" id="A0A6A4J887"/>
<keyword evidence="8" id="KW-1185">Reference proteome</keyword>
<feature type="transmembrane region" description="Helical" evidence="6">
    <location>
        <begin position="289"/>
        <end position="309"/>
    </location>
</feature>
<dbReference type="SUPFAM" id="SSF48652">
    <property type="entry name" value="Tetraspanin"/>
    <property type="match status" value="1"/>
</dbReference>
<name>A0A6A4J887_APOLU</name>
<comment type="caution">
    <text evidence="7">The sequence shown here is derived from an EMBL/GenBank/DDBJ whole genome shotgun (WGS) entry which is preliminary data.</text>
</comment>
<sequence length="322" mass="34792">MTQLPSPPPPQIVQQQPNSPPPSQQQQTRAYRPAFPPVSIRPPPSLVVCVFSSPTKDSHPNGHVLHQKFVLQRDSTAAKMGFCSCTIKLLLFIFNLVCALVGLAILSFAVYFYLQTHSVKDFAAGYVSITTIIMMVLGGVTFIVAFLGCCGAVNEDPCCISSYATLLSIILVCQLVLAGFFVYFAQGGDVEKSFRKQLESDYDNYKNNPGTIDLLQTTFRCCGYNGPATFVTVSLPPSCCPKQSESDRNIGTTIAQSFGVSCSVANAYKDGCANKITDLIKGTGKNGSIVLFVIAGVELVCIVAAFCIANSIRRERVATYAY</sequence>
<evidence type="ECO:0000256" key="4">
    <source>
        <dbReference type="ARBA" id="ARBA00023136"/>
    </source>
</evidence>
<organism evidence="7 8">
    <name type="scientific">Apolygus lucorum</name>
    <name type="common">Small green plant bug</name>
    <name type="synonym">Lygocoris lucorum</name>
    <dbReference type="NCBI Taxonomy" id="248454"/>
    <lineage>
        <taxon>Eukaryota</taxon>
        <taxon>Metazoa</taxon>
        <taxon>Ecdysozoa</taxon>
        <taxon>Arthropoda</taxon>
        <taxon>Hexapoda</taxon>
        <taxon>Insecta</taxon>
        <taxon>Pterygota</taxon>
        <taxon>Neoptera</taxon>
        <taxon>Paraneoptera</taxon>
        <taxon>Hemiptera</taxon>
        <taxon>Heteroptera</taxon>
        <taxon>Panheteroptera</taxon>
        <taxon>Cimicomorpha</taxon>
        <taxon>Miridae</taxon>
        <taxon>Mirini</taxon>
        <taxon>Apolygus</taxon>
    </lineage>
</organism>
<proteinExistence type="predicted"/>
<dbReference type="PANTHER" id="PTHR19282:SF544">
    <property type="entry name" value="TETRASPANIN"/>
    <property type="match status" value="1"/>
</dbReference>
<comment type="subcellular location">
    <subcellularLocation>
        <location evidence="1">Membrane</location>
        <topology evidence="1">Multi-pass membrane protein</topology>
    </subcellularLocation>
</comment>
<dbReference type="OrthoDB" id="10033535at2759"/>
<dbReference type="CDD" id="cd03127">
    <property type="entry name" value="tetraspanin_LEL"/>
    <property type="match status" value="1"/>
</dbReference>
<dbReference type="InterPro" id="IPR018499">
    <property type="entry name" value="Tetraspanin/Peripherin"/>
</dbReference>
<feature type="transmembrane region" description="Helical" evidence="6">
    <location>
        <begin position="165"/>
        <end position="185"/>
    </location>
</feature>
<protein>
    <submittedName>
        <fullName evidence="7">Uncharacterized protein</fullName>
    </submittedName>
</protein>
<evidence type="ECO:0000313" key="7">
    <source>
        <dbReference type="EMBL" id="KAF6198810.1"/>
    </source>
</evidence>
<gene>
    <name evidence="7" type="ORF">GE061_006833</name>
</gene>
<evidence type="ECO:0000256" key="2">
    <source>
        <dbReference type="ARBA" id="ARBA00022692"/>
    </source>
</evidence>
<accession>A0A6A4J887</accession>
<reference evidence="7" key="1">
    <citation type="journal article" date="2021" name="Mol. Ecol. Resour.">
        <title>Apolygus lucorum genome provides insights into omnivorousness and mesophyll feeding.</title>
        <authorList>
            <person name="Liu Y."/>
            <person name="Liu H."/>
            <person name="Wang H."/>
            <person name="Huang T."/>
            <person name="Liu B."/>
            <person name="Yang B."/>
            <person name="Yin L."/>
            <person name="Li B."/>
            <person name="Zhang Y."/>
            <person name="Zhang S."/>
            <person name="Jiang F."/>
            <person name="Zhang X."/>
            <person name="Ren Y."/>
            <person name="Wang B."/>
            <person name="Wang S."/>
            <person name="Lu Y."/>
            <person name="Wu K."/>
            <person name="Fan W."/>
            <person name="Wang G."/>
        </authorList>
    </citation>
    <scope>NUCLEOTIDE SEQUENCE</scope>
    <source>
        <strain evidence="7">12Hb</strain>
    </source>
</reference>
<dbReference type="Gene3D" id="1.10.1450.10">
    <property type="entry name" value="Tetraspanin"/>
    <property type="match status" value="1"/>
</dbReference>
<feature type="transmembrane region" description="Helical" evidence="6">
    <location>
        <begin position="126"/>
        <end position="153"/>
    </location>
</feature>
<keyword evidence="2 6" id="KW-0812">Transmembrane</keyword>
<feature type="transmembrane region" description="Helical" evidence="6">
    <location>
        <begin position="89"/>
        <end position="114"/>
    </location>
</feature>
<evidence type="ECO:0000256" key="6">
    <source>
        <dbReference type="SAM" id="Phobius"/>
    </source>
</evidence>
<dbReference type="EMBL" id="WIXP02000015">
    <property type="protein sequence ID" value="KAF6198810.1"/>
    <property type="molecule type" value="Genomic_DNA"/>
</dbReference>
<feature type="compositionally biased region" description="Pro residues" evidence="5">
    <location>
        <begin position="1"/>
        <end position="11"/>
    </location>
</feature>
<evidence type="ECO:0000256" key="3">
    <source>
        <dbReference type="ARBA" id="ARBA00022989"/>
    </source>
</evidence>
<dbReference type="InterPro" id="IPR008952">
    <property type="entry name" value="Tetraspanin_EC2_sf"/>
</dbReference>
<keyword evidence="4 6" id="KW-0472">Membrane</keyword>
<evidence type="ECO:0000256" key="5">
    <source>
        <dbReference type="SAM" id="MobiDB-lite"/>
    </source>
</evidence>
<dbReference type="Proteomes" id="UP000466442">
    <property type="component" value="Unassembled WGS sequence"/>
</dbReference>